<sequence>MAPATTSPWWLDFLWSNEVIQVAVCARNFLQTLRTGLPTECREDAEELSPLSLPNLRPDCERTCASGVLQQQTRGWRNVHLPALRRIQLPPRGEVDLRRLPQHVAVCWDAPLTMEALEAEELQEDEAAGELLASDRGLCPEEGALRSATILAASRQEDFRLQLRWFCEGNVLCSSELGCSFYLVADCNMALTFELRVGSSCSRVLRHDFSGGPQWGAADFCERPSGRRVMLQLRLLEVPSRFHLFAPQGDRAVWRVESWNAKERFGKAAYVSEACNLPSETSLKLLVGVGPEDSVDLVGPSPARDCRPLALQPLALFATAVPGASLRFALEVGGLRRIYFQHFTLTAAFAGSRCFLPSAGDAVRDDALDVAVEILGAAPLGDEEEADLLPAV</sequence>
<accession>A0A9P1DMM8</accession>
<reference evidence="1" key="1">
    <citation type="submission" date="2022-10" db="EMBL/GenBank/DDBJ databases">
        <authorList>
            <person name="Chen Y."/>
            <person name="Dougan E. K."/>
            <person name="Chan C."/>
            <person name="Rhodes N."/>
            <person name="Thang M."/>
        </authorList>
    </citation>
    <scope>NUCLEOTIDE SEQUENCE</scope>
</reference>
<dbReference type="EMBL" id="CAMXCT020005445">
    <property type="protein sequence ID" value="CAL1165765.1"/>
    <property type="molecule type" value="Genomic_DNA"/>
</dbReference>
<evidence type="ECO:0000313" key="3">
    <source>
        <dbReference type="Proteomes" id="UP001152797"/>
    </source>
</evidence>
<evidence type="ECO:0000313" key="2">
    <source>
        <dbReference type="EMBL" id="CAL1165765.1"/>
    </source>
</evidence>
<protein>
    <submittedName>
        <fullName evidence="1">Uncharacterized protein</fullName>
    </submittedName>
</protein>
<name>A0A9P1DMM8_9DINO</name>
<evidence type="ECO:0000313" key="1">
    <source>
        <dbReference type="EMBL" id="CAI4012390.1"/>
    </source>
</evidence>
<dbReference type="AlphaFoldDB" id="A0A9P1DMM8"/>
<dbReference type="Proteomes" id="UP001152797">
    <property type="component" value="Unassembled WGS sequence"/>
</dbReference>
<organism evidence="1">
    <name type="scientific">Cladocopium goreaui</name>
    <dbReference type="NCBI Taxonomy" id="2562237"/>
    <lineage>
        <taxon>Eukaryota</taxon>
        <taxon>Sar</taxon>
        <taxon>Alveolata</taxon>
        <taxon>Dinophyceae</taxon>
        <taxon>Suessiales</taxon>
        <taxon>Symbiodiniaceae</taxon>
        <taxon>Cladocopium</taxon>
    </lineage>
</organism>
<comment type="caution">
    <text evidence="1">The sequence shown here is derived from an EMBL/GenBank/DDBJ whole genome shotgun (WGS) entry which is preliminary data.</text>
</comment>
<dbReference type="OrthoDB" id="407394at2759"/>
<dbReference type="EMBL" id="CAMXCT030005445">
    <property type="protein sequence ID" value="CAL4799702.1"/>
    <property type="molecule type" value="Genomic_DNA"/>
</dbReference>
<proteinExistence type="predicted"/>
<reference evidence="2" key="2">
    <citation type="submission" date="2024-04" db="EMBL/GenBank/DDBJ databases">
        <authorList>
            <person name="Chen Y."/>
            <person name="Shah S."/>
            <person name="Dougan E. K."/>
            <person name="Thang M."/>
            <person name="Chan C."/>
        </authorList>
    </citation>
    <scope>NUCLEOTIDE SEQUENCE [LARGE SCALE GENOMIC DNA]</scope>
</reference>
<keyword evidence="3" id="KW-1185">Reference proteome</keyword>
<dbReference type="EMBL" id="CAMXCT010005445">
    <property type="protein sequence ID" value="CAI4012390.1"/>
    <property type="molecule type" value="Genomic_DNA"/>
</dbReference>
<gene>
    <name evidence="1" type="ORF">C1SCF055_LOCUS37455</name>
</gene>